<dbReference type="EMBL" id="CM007899">
    <property type="protein sequence ID" value="OTG09809.1"/>
    <property type="molecule type" value="Genomic_DNA"/>
</dbReference>
<gene>
    <name evidence="2" type="ORF">HannXRQ_Chr10g0280591</name>
    <name evidence="1" type="ORF">HanXRQr2_Chr10g0421941</name>
</gene>
<keyword evidence="3" id="KW-1185">Reference proteome</keyword>
<organism evidence="2 3">
    <name type="scientific">Helianthus annuus</name>
    <name type="common">Common sunflower</name>
    <dbReference type="NCBI Taxonomy" id="4232"/>
    <lineage>
        <taxon>Eukaryota</taxon>
        <taxon>Viridiplantae</taxon>
        <taxon>Streptophyta</taxon>
        <taxon>Embryophyta</taxon>
        <taxon>Tracheophyta</taxon>
        <taxon>Spermatophyta</taxon>
        <taxon>Magnoliopsida</taxon>
        <taxon>eudicotyledons</taxon>
        <taxon>Gunneridae</taxon>
        <taxon>Pentapetalae</taxon>
        <taxon>asterids</taxon>
        <taxon>campanulids</taxon>
        <taxon>Asterales</taxon>
        <taxon>Asteraceae</taxon>
        <taxon>Asteroideae</taxon>
        <taxon>Heliantheae alliance</taxon>
        <taxon>Heliantheae</taxon>
        <taxon>Helianthus</taxon>
    </lineage>
</organism>
<evidence type="ECO:0000313" key="3">
    <source>
        <dbReference type="Proteomes" id="UP000215914"/>
    </source>
</evidence>
<dbReference type="OrthoDB" id="1867172at2759"/>
<dbReference type="Proteomes" id="UP000215914">
    <property type="component" value="Chromosome 10"/>
</dbReference>
<proteinExistence type="predicted"/>
<reference evidence="1 3" key="1">
    <citation type="journal article" date="2017" name="Nature">
        <title>The sunflower genome provides insights into oil metabolism, flowering and Asterid evolution.</title>
        <authorList>
            <person name="Badouin H."/>
            <person name="Gouzy J."/>
            <person name="Grassa C.J."/>
            <person name="Murat F."/>
            <person name="Staton S.E."/>
            <person name="Cottret L."/>
            <person name="Lelandais-Briere C."/>
            <person name="Owens G.L."/>
            <person name="Carrere S."/>
            <person name="Mayjonade B."/>
            <person name="Legrand L."/>
            <person name="Gill N."/>
            <person name="Kane N.C."/>
            <person name="Bowers J.E."/>
            <person name="Hubner S."/>
            <person name="Bellec A."/>
            <person name="Berard A."/>
            <person name="Berges H."/>
            <person name="Blanchet N."/>
            <person name="Boniface M.C."/>
            <person name="Brunel D."/>
            <person name="Catrice O."/>
            <person name="Chaidir N."/>
            <person name="Claudel C."/>
            <person name="Donnadieu C."/>
            <person name="Faraut T."/>
            <person name="Fievet G."/>
            <person name="Helmstetter N."/>
            <person name="King M."/>
            <person name="Knapp S.J."/>
            <person name="Lai Z."/>
            <person name="Le Paslier M.C."/>
            <person name="Lippi Y."/>
            <person name="Lorenzon L."/>
            <person name="Mandel J.R."/>
            <person name="Marage G."/>
            <person name="Marchand G."/>
            <person name="Marquand E."/>
            <person name="Bret-Mestries E."/>
            <person name="Morien E."/>
            <person name="Nambeesan S."/>
            <person name="Nguyen T."/>
            <person name="Pegot-Espagnet P."/>
            <person name="Pouilly N."/>
            <person name="Raftis F."/>
            <person name="Sallet E."/>
            <person name="Schiex T."/>
            <person name="Thomas J."/>
            <person name="Vandecasteele C."/>
            <person name="Vares D."/>
            <person name="Vear F."/>
            <person name="Vautrin S."/>
            <person name="Crespi M."/>
            <person name="Mangin B."/>
            <person name="Burke J.M."/>
            <person name="Salse J."/>
            <person name="Munos S."/>
            <person name="Vincourt P."/>
            <person name="Rieseberg L.H."/>
            <person name="Langlade N.B."/>
        </authorList>
    </citation>
    <scope>NUCLEOTIDE SEQUENCE [LARGE SCALE GENOMIC DNA]</scope>
    <source>
        <strain evidence="3">cv. SF193</strain>
        <tissue evidence="1">Leaves</tissue>
    </source>
</reference>
<accession>A0A251TGE9</accession>
<dbReference type="InParanoid" id="A0A251TGE9"/>
<dbReference type="Gramene" id="mRNA:HanXRQr2_Chr10g0421941">
    <property type="protein sequence ID" value="mRNA:HanXRQr2_Chr10g0421941"/>
    <property type="gene ID" value="HanXRQr2_Chr10g0421941"/>
</dbReference>
<reference evidence="2" key="2">
    <citation type="submission" date="2017-02" db="EMBL/GenBank/DDBJ databases">
        <title>Sunflower complete genome.</title>
        <authorList>
            <person name="Langlade N."/>
            <person name="Munos S."/>
        </authorList>
    </citation>
    <scope>NUCLEOTIDE SEQUENCE [LARGE SCALE GENOMIC DNA]</scope>
    <source>
        <tissue evidence="2">Leaves</tissue>
    </source>
</reference>
<protein>
    <submittedName>
        <fullName evidence="2">Uncharacterized protein</fullName>
    </submittedName>
</protein>
<reference evidence="1" key="3">
    <citation type="submission" date="2020-06" db="EMBL/GenBank/DDBJ databases">
        <title>Helianthus annuus Genome sequencing and assembly Release 2.</title>
        <authorList>
            <person name="Gouzy J."/>
            <person name="Langlade N."/>
            <person name="Munos S."/>
        </authorList>
    </citation>
    <scope>NUCLEOTIDE SEQUENCE</scope>
    <source>
        <tissue evidence="1">Leaves</tissue>
    </source>
</reference>
<dbReference type="AlphaFoldDB" id="A0A251TGE9"/>
<evidence type="ECO:0000313" key="2">
    <source>
        <dbReference type="EMBL" id="OTG09809.1"/>
    </source>
</evidence>
<sequence>MTVKALVEARGEDMYSRLKSQGLRYLIQPDATKDTKTRIVSRVDSNTKVRRNCASDLATMARGPRQLNNHQTKDIDRVVQRPRAVLSSPDNDHLIKEMNKRTLKQDSIPKAPSRRVKSTCVDIENTPIRIRGTGPTSNTQYRLRIKDYTKPSVSKDKTCIANVKSL</sequence>
<evidence type="ECO:0000313" key="1">
    <source>
        <dbReference type="EMBL" id="KAF5784872.1"/>
    </source>
</evidence>
<name>A0A251TGE9_HELAN</name>
<dbReference type="EMBL" id="MNCJ02000325">
    <property type="protein sequence ID" value="KAF5784872.1"/>
    <property type="molecule type" value="Genomic_DNA"/>
</dbReference>